<organism evidence="2 3">
    <name type="scientific">Neisseria animalis</name>
    <dbReference type="NCBI Taxonomy" id="492"/>
    <lineage>
        <taxon>Bacteria</taxon>
        <taxon>Pseudomonadati</taxon>
        <taxon>Pseudomonadota</taxon>
        <taxon>Betaproteobacteria</taxon>
        <taxon>Neisseriales</taxon>
        <taxon>Neisseriaceae</taxon>
        <taxon>Neisseria</taxon>
    </lineage>
</organism>
<keyword evidence="1" id="KW-0812">Transmembrane</keyword>
<keyword evidence="1" id="KW-1133">Transmembrane helix</keyword>
<sequence length="92" mass="10209">MMLDASAVQTITTPVIVSVIVIFVKNSSKMGEKILSSELIKNKTEKKTPIKNKESLVIPNQPKKLSSSSLCQLKKIIKQPIKAKMPRVNPNH</sequence>
<gene>
    <name evidence="2" type="ORF">D0T90_05790</name>
</gene>
<dbReference type="AlphaFoldDB" id="A0A5P3MSJ4"/>
<reference evidence="2 3" key="1">
    <citation type="submission" date="2018-08" db="EMBL/GenBank/DDBJ databases">
        <title>Neisseria animalis ATCC 49930 complete genome.</title>
        <authorList>
            <person name="Veseli I.A."/>
            <person name="Mascarenhas dos Santos A.C."/>
            <person name="Buttler R."/>
            <person name="Pombert J.-F."/>
        </authorList>
    </citation>
    <scope>NUCLEOTIDE SEQUENCE [LARGE SCALE GENOMIC DNA]</scope>
    <source>
        <strain evidence="2 3">ATCC 49930</strain>
    </source>
</reference>
<evidence type="ECO:0000256" key="1">
    <source>
        <dbReference type="SAM" id="Phobius"/>
    </source>
</evidence>
<dbReference type="EMBL" id="CP031699">
    <property type="protein sequence ID" value="QEY24065.1"/>
    <property type="molecule type" value="Genomic_DNA"/>
</dbReference>
<keyword evidence="3" id="KW-1185">Reference proteome</keyword>
<protein>
    <submittedName>
        <fullName evidence="2">Uncharacterized protein</fullName>
    </submittedName>
</protein>
<name>A0A5P3MSJ4_NEIAN</name>
<evidence type="ECO:0000313" key="3">
    <source>
        <dbReference type="Proteomes" id="UP000325536"/>
    </source>
</evidence>
<proteinExistence type="predicted"/>
<evidence type="ECO:0000313" key="2">
    <source>
        <dbReference type="EMBL" id="QEY24065.1"/>
    </source>
</evidence>
<dbReference type="Proteomes" id="UP000325536">
    <property type="component" value="Chromosome"/>
</dbReference>
<accession>A0A5P3MSJ4</accession>
<feature type="transmembrane region" description="Helical" evidence="1">
    <location>
        <begin position="6"/>
        <end position="24"/>
    </location>
</feature>
<dbReference type="KEGG" id="naq:D0T90_05790"/>
<keyword evidence="1" id="KW-0472">Membrane</keyword>